<protein>
    <submittedName>
        <fullName evidence="1">Uncharacterized protein</fullName>
    </submittedName>
</protein>
<evidence type="ECO:0000313" key="2">
    <source>
        <dbReference type="Proteomes" id="UP000000763"/>
    </source>
</evidence>
<accession>Q6Z5B4</accession>
<name>Q6Z5B4_ORYSJ</name>
<dbReference type="AlphaFoldDB" id="Q6Z5B4"/>
<evidence type="ECO:0000313" key="1">
    <source>
        <dbReference type="EMBL" id="BAC83772.1"/>
    </source>
</evidence>
<proteinExistence type="predicted"/>
<gene>
    <name evidence="1" type="primary">OJ1729_E01.23</name>
</gene>
<dbReference type="Proteomes" id="UP000000763">
    <property type="component" value="Chromosome 7"/>
</dbReference>
<reference evidence="2" key="1">
    <citation type="journal article" date="2005" name="Nature">
        <title>The map-based sequence of the rice genome.</title>
        <authorList>
            <consortium name="International rice genome sequencing project (IRGSP)"/>
            <person name="Matsumoto T."/>
            <person name="Wu J."/>
            <person name="Kanamori H."/>
            <person name="Katayose Y."/>
            <person name="Fujisawa M."/>
            <person name="Namiki N."/>
            <person name="Mizuno H."/>
            <person name="Yamamoto K."/>
            <person name="Antonio B.A."/>
            <person name="Baba T."/>
            <person name="Sakata K."/>
            <person name="Nagamura Y."/>
            <person name="Aoki H."/>
            <person name="Arikawa K."/>
            <person name="Arita K."/>
            <person name="Bito T."/>
            <person name="Chiden Y."/>
            <person name="Fujitsuka N."/>
            <person name="Fukunaka R."/>
            <person name="Hamada M."/>
            <person name="Harada C."/>
            <person name="Hayashi A."/>
            <person name="Hijishita S."/>
            <person name="Honda M."/>
            <person name="Hosokawa S."/>
            <person name="Ichikawa Y."/>
            <person name="Idonuma A."/>
            <person name="Iijima M."/>
            <person name="Ikeda M."/>
            <person name="Ikeno M."/>
            <person name="Ito K."/>
            <person name="Ito S."/>
            <person name="Ito T."/>
            <person name="Ito Y."/>
            <person name="Ito Y."/>
            <person name="Iwabuchi A."/>
            <person name="Kamiya K."/>
            <person name="Karasawa W."/>
            <person name="Kurita K."/>
            <person name="Katagiri S."/>
            <person name="Kikuta A."/>
            <person name="Kobayashi H."/>
            <person name="Kobayashi N."/>
            <person name="Machita K."/>
            <person name="Maehara T."/>
            <person name="Masukawa M."/>
            <person name="Mizubayashi T."/>
            <person name="Mukai Y."/>
            <person name="Nagasaki H."/>
            <person name="Nagata Y."/>
            <person name="Naito S."/>
            <person name="Nakashima M."/>
            <person name="Nakama Y."/>
            <person name="Nakamichi Y."/>
            <person name="Nakamura M."/>
            <person name="Meguro A."/>
            <person name="Negishi M."/>
            <person name="Ohta I."/>
            <person name="Ohta T."/>
            <person name="Okamoto M."/>
            <person name="Ono N."/>
            <person name="Saji S."/>
            <person name="Sakaguchi M."/>
            <person name="Sakai K."/>
            <person name="Shibata M."/>
            <person name="Shimokawa T."/>
            <person name="Song J."/>
            <person name="Takazaki Y."/>
            <person name="Terasawa K."/>
            <person name="Tsugane M."/>
            <person name="Tsuji K."/>
            <person name="Ueda S."/>
            <person name="Waki K."/>
            <person name="Yamagata H."/>
            <person name="Yamamoto M."/>
            <person name="Yamamoto S."/>
            <person name="Yamane H."/>
            <person name="Yoshiki S."/>
            <person name="Yoshihara R."/>
            <person name="Yukawa K."/>
            <person name="Zhong H."/>
            <person name="Yano M."/>
            <person name="Yuan Q."/>
            <person name="Ouyang S."/>
            <person name="Liu J."/>
            <person name="Jones K.M."/>
            <person name="Gansberger K."/>
            <person name="Moffat K."/>
            <person name="Hill J."/>
            <person name="Bera J."/>
            <person name="Fadrosh D."/>
            <person name="Jin S."/>
            <person name="Johri S."/>
            <person name="Kim M."/>
            <person name="Overton L."/>
            <person name="Reardon M."/>
            <person name="Tsitrin T."/>
            <person name="Vuong H."/>
            <person name="Weaver B."/>
            <person name="Ciecko A."/>
            <person name="Tallon L."/>
            <person name="Jackson J."/>
            <person name="Pai G."/>
            <person name="Aken S.V."/>
            <person name="Utterback T."/>
            <person name="Reidmuller S."/>
            <person name="Feldblyum T."/>
            <person name="Hsiao J."/>
            <person name="Zismann V."/>
            <person name="Iobst S."/>
            <person name="de Vazeille A.R."/>
            <person name="Buell C.R."/>
            <person name="Ying K."/>
            <person name="Li Y."/>
            <person name="Lu T."/>
            <person name="Huang Y."/>
            <person name="Zhao Q."/>
            <person name="Feng Q."/>
            <person name="Zhang L."/>
            <person name="Zhu J."/>
            <person name="Weng Q."/>
            <person name="Mu J."/>
            <person name="Lu Y."/>
            <person name="Fan D."/>
            <person name="Liu Y."/>
            <person name="Guan J."/>
            <person name="Zhang Y."/>
            <person name="Yu S."/>
            <person name="Liu X."/>
            <person name="Zhang Y."/>
            <person name="Hong G."/>
            <person name="Han B."/>
            <person name="Choisne N."/>
            <person name="Demange N."/>
            <person name="Orjeda G."/>
            <person name="Samain S."/>
            <person name="Cattolico L."/>
            <person name="Pelletier E."/>
            <person name="Couloux A."/>
            <person name="Segurens B."/>
            <person name="Wincker P."/>
            <person name="D'Hont A."/>
            <person name="Scarpelli C."/>
            <person name="Weissenbach J."/>
            <person name="Salanoubat M."/>
            <person name="Quetier F."/>
            <person name="Yu Y."/>
            <person name="Kim H.R."/>
            <person name="Rambo T."/>
            <person name="Currie J."/>
            <person name="Collura K."/>
            <person name="Luo M."/>
            <person name="Yang T."/>
            <person name="Ammiraju J.S.S."/>
            <person name="Engler F."/>
            <person name="Soderlund C."/>
            <person name="Wing R.A."/>
            <person name="Palmer L.E."/>
            <person name="de la Bastide M."/>
            <person name="Spiegel L."/>
            <person name="Nascimento L."/>
            <person name="Zutavern T."/>
            <person name="O'Shaughnessy A."/>
            <person name="Dike S."/>
            <person name="Dedhia N."/>
            <person name="Preston R."/>
            <person name="Balija V."/>
            <person name="McCombie W.R."/>
            <person name="Chow T."/>
            <person name="Chen H."/>
            <person name="Chung M."/>
            <person name="Chen C."/>
            <person name="Shaw J."/>
            <person name="Wu H."/>
            <person name="Hsiao K."/>
            <person name="Chao Y."/>
            <person name="Chu M."/>
            <person name="Cheng C."/>
            <person name="Hour A."/>
            <person name="Lee P."/>
            <person name="Lin S."/>
            <person name="Lin Y."/>
            <person name="Liou J."/>
            <person name="Liu S."/>
            <person name="Hsing Y."/>
            <person name="Raghuvanshi S."/>
            <person name="Mohanty A."/>
            <person name="Bharti A.K."/>
            <person name="Gaur A."/>
            <person name="Gupta V."/>
            <person name="Kumar D."/>
            <person name="Ravi V."/>
            <person name="Vij S."/>
            <person name="Kapur A."/>
            <person name="Khurana P."/>
            <person name="Khurana P."/>
            <person name="Khurana J.P."/>
            <person name="Tyagi A.K."/>
            <person name="Gaikwad K."/>
            <person name="Singh A."/>
            <person name="Dalal V."/>
            <person name="Srivastava S."/>
            <person name="Dixit A."/>
            <person name="Pal A.K."/>
            <person name="Ghazi I.A."/>
            <person name="Yadav M."/>
            <person name="Pandit A."/>
            <person name="Bhargava A."/>
            <person name="Sureshbabu K."/>
            <person name="Batra K."/>
            <person name="Sharma T.R."/>
            <person name="Mohapatra T."/>
            <person name="Singh N.K."/>
            <person name="Messing J."/>
            <person name="Nelson A.B."/>
            <person name="Fuks G."/>
            <person name="Kavchok S."/>
            <person name="Keizer G."/>
            <person name="Linton E."/>
            <person name="Llaca V."/>
            <person name="Song R."/>
            <person name="Tanyolac B."/>
            <person name="Young S."/>
            <person name="Ho-Il K."/>
            <person name="Hahn J.H."/>
            <person name="Sangsakoo G."/>
            <person name="Vanavichit A."/>
            <person name="de Mattos Luiz.A.T."/>
            <person name="Zimmer P.D."/>
            <person name="Malone G."/>
            <person name="Dellagostin O."/>
            <person name="de Oliveira A.C."/>
            <person name="Bevan M."/>
            <person name="Bancroft I."/>
            <person name="Minx P."/>
            <person name="Cordum H."/>
            <person name="Wilson R."/>
            <person name="Cheng Z."/>
            <person name="Jin W."/>
            <person name="Jiang J."/>
            <person name="Leong S.A."/>
            <person name="Iwama H."/>
            <person name="Gojobori T."/>
            <person name="Itoh T."/>
            <person name="Niimura Y."/>
            <person name="Fujii Y."/>
            <person name="Habara T."/>
            <person name="Sakai H."/>
            <person name="Sato Y."/>
            <person name="Wilson G."/>
            <person name="Kumar K."/>
            <person name="McCouch S."/>
            <person name="Juretic N."/>
            <person name="Hoen D."/>
            <person name="Wright S."/>
            <person name="Bruskiewich R."/>
            <person name="Bureau T."/>
            <person name="Miyao A."/>
            <person name="Hirochika H."/>
            <person name="Nishikawa T."/>
            <person name="Kadowaki K."/>
            <person name="Sugiura M."/>
            <person name="Burr B."/>
            <person name="Sasaki T."/>
        </authorList>
    </citation>
    <scope>NUCLEOTIDE SEQUENCE [LARGE SCALE GENOMIC DNA]</scope>
    <source>
        <strain evidence="2">cv. Nipponbare</strain>
    </source>
</reference>
<reference evidence="2" key="2">
    <citation type="journal article" date="2008" name="Nucleic Acids Res.">
        <title>The rice annotation project database (RAP-DB): 2008 update.</title>
        <authorList>
            <consortium name="The rice annotation project (RAP)"/>
        </authorList>
    </citation>
    <scope>GENOME REANNOTATION</scope>
    <source>
        <strain evidence="2">cv. Nipponbare</strain>
    </source>
</reference>
<dbReference type="EMBL" id="AP005156">
    <property type="protein sequence ID" value="BAC83772.1"/>
    <property type="molecule type" value="Genomic_DNA"/>
</dbReference>
<organism evidence="1 2">
    <name type="scientific">Oryza sativa subsp. japonica</name>
    <name type="common">Rice</name>
    <dbReference type="NCBI Taxonomy" id="39947"/>
    <lineage>
        <taxon>Eukaryota</taxon>
        <taxon>Viridiplantae</taxon>
        <taxon>Streptophyta</taxon>
        <taxon>Embryophyta</taxon>
        <taxon>Tracheophyta</taxon>
        <taxon>Spermatophyta</taxon>
        <taxon>Magnoliopsida</taxon>
        <taxon>Liliopsida</taxon>
        <taxon>Poales</taxon>
        <taxon>Poaceae</taxon>
        <taxon>BOP clade</taxon>
        <taxon>Oryzoideae</taxon>
        <taxon>Oryzeae</taxon>
        <taxon>Oryzinae</taxon>
        <taxon>Oryza</taxon>
        <taxon>Oryza sativa</taxon>
    </lineage>
</organism>
<sequence length="57" mass="6097">MTELVAPHRETAQAPLCRFGRGLRVRSQALSICGKIACSEKTRDTAAIYTGSGRCSA</sequence>